<keyword evidence="4 10" id="KW-1133">Transmembrane helix</keyword>
<dbReference type="PANTHER" id="PTHR43427:SF6">
    <property type="entry name" value="CHLORIDE CHANNEL PROTEIN CLC-E"/>
    <property type="match status" value="1"/>
</dbReference>
<feature type="transmembrane region" description="Helical" evidence="10">
    <location>
        <begin position="258"/>
        <end position="279"/>
    </location>
</feature>
<evidence type="ECO:0000256" key="3">
    <source>
        <dbReference type="ARBA" id="ARBA00022692"/>
    </source>
</evidence>
<keyword evidence="5" id="KW-0406">Ion transport</keyword>
<feature type="transmembrane region" description="Helical" evidence="10">
    <location>
        <begin position="387"/>
        <end position="407"/>
    </location>
</feature>
<dbReference type="PANTHER" id="PTHR43427">
    <property type="entry name" value="CHLORIDE CHANNEL PROTEIN CLC-E"/>
    <property type="match status" value="1"/>
</dbReference>
<evidence type="ECO:0000256" key="2">
    <source>
        <dbReference type="ARBA" id="ARBA00022448"/>
    </source>
</evidence>
<dbReference type="Gene3D" id="1.10.3080.10">
    <property type="entry name" value="Clc chloride channel"/>
    <property type="match status" value="1"/>
</dbReference>
<dbReference type="SUPFAM" id="SSF81340">
    <property type="entry name" value="Clc chloride channel"/>
    <property type="match status" value="1"/>
</dbReference>
<protein>
    <submittedName>
        <fullName evidence="11">Chloride channel protein</fullName>
    </submittedName>
</protein>
<feature type="transmembrane region" description="Helical" evidence="10">
    <location>
        <begin position="226"/>
        <end position="246"/>
    </location>
</feature>
<reference evidence="12" key="1">
    <citation type="journal article" date="2019" name="Int. J. Syst. Evol. Microbiol.">
        <title>The Global Catalogue of Microorganisms (GCM) 10K type strain sequencing project: providing services to taxonomists for standard genome sequencing and annotation.</title>
        <authorList>
            <consortium name="The Broad Institute Genomics Platform"/>
            <consortium name="The Broad Institute Genome Sequencing Center for Infectious Disease"/>
            <person name="Wu L."/>
            <person name="Ma J."/>
        </authorList>
    </citation>
    <scope>NUCLEOTIDE SEQUENCE [LARGE SCALE GENOMIC DNA]</scope>
    <source>
        <strain evidence="12">CGMCC 4.6997</strain>
    </source>
</reference>
<feature type="transmembrane region" description="Helical" evidence="10">
    <location>
        <begin position="65"/>
        <end position="82"/>
    </location>
</feature>
<name>A0ABW0NU46_9MICO</name>
<comment type="subcellular location">
    <subcellularLocation>
        <location evidence="1">Membrane</location>
        <topology evidence="1">Multi-pass membrane protein</topology>
    </subcellularLocation>
</comment>
<feature type="transmembrane region" description="Helical" evidence="10">
    <location>
        <begin position="185"/>
        <end position="206"/>
    </location>
</feature>
<sequence length="416" mass="42133">MPVESRDRPSWILRLIVVTILVGVGSGIGGLLVSLVLHAVEHLAYGYSSGTFLDGVLASSPQRRLIALCVAGVLGALGWWALRRWGRPVVSVERGVDGARMPALTTALNATLQIVVVGLGASVGREVAPRELGALVGGWLSDRAGLTARERRILVACGAGAGLAAVYNVPLGGAVFAIEILLAELSLATVLPALATAAIATLVARIGVPADPLYVVPQLSVTPSLLVWAVVAGPVLGFAALGFVKVVDFAGDHRPRGWRILAIMPIAFAIVGALSIVFPEILGNGRALGQVAFSGTLALGMLAVTALVKAFATAGTIGSGAAGGTLTPALAIGASLGIVLGGCWSLLWPGTPAAAFAFVAGAAFLASSLRAPFTAVILVVEFTGQGPVILLPTIVAVAGAIAVTHYFGRRALVGID</sequence>
<keyword evidence="7" id="KW-0869">Chloride channel</keyword>
<keyword evidence="2" id="KW-0813">Transport</keyword>
<evidence type="ECO:0000313" key="12">
    <source>
        <dbReference type="Proteomes" id="UP001596039"/>
    </source>
</evidence>
<dbReference type="PRINTS" id="PR00762">
    <property type="entry name" value="CLCHANNEL"/>
</dbReference>
<accession>A0ABW0NU46</accession>
<keyword evidence="9" id="KW-0407">Ion channel</keyword>
<organism evidence="11 12">
    <name type="scientific">Lysinimonas soli</name>
    <dbReference type="NCBI Taxonomy" id="1074233"/>
    <lineage>
        <taxon>Bacteria</taxon>
        <taxon>Bacillati</taxon>
        <taxon>Actinomycetota</taxon>
        <taxon>Actinomycetes</taxon>
        <taxon>Micrococcales</taxon>
        <taxon>Microbacteriaceae</taxon>
        <taxon>Lysinimonas</taxon>
    </lineage>
</organism>
<evidence type="ECO:0000256" key="8">
    <source>
        <dbReference type="ARBA" id="ARBA00023214"/>
    </source>
</evidence>
<dbReference type="InterPro" id="IPR050368">
    <property type="entry name" value="ClC-type_chloride_channel"/>
</dbReference>
<keyword evidence="6 10" id="KW-0472">Membrane</keyword>
<evidence type="ECO:0000256" key="1">
    <source>
        <dbReference type="ARBA" id="ARBA00004141"/>
    </source>
</evidence>
<dbReference type="EMBL" id="JBHSMG010000005">
    <property type="protein sequence ID" value="MFC5503523.1"/>
    <property type="molecule type" value="Genomic_DNA"/>
</dbReference>
<dbReference type="RefSeq" id="WP_386741235.1">
    <property type="nucleotide sequence ID" value="NZ_JBHSMG010000005.1"/>
</dbReference>
<keyword evidence="8" id="KW-0868">Chloride</keyword>
<feature type="transmembrane region" description="Helical" evidence="10">
    <location>
        <begin position="153"/>
        <end position="178"/>
    </location>
</feature>
<feature type="transmembrane region" description="Helical" evidence="10">
    <location>
        <begin position="291"/>
        <end position="312"/>
    </location>
</feature>
<dbReference type="InterPro" id="IPR001807">
    <property type="entry name" value="ClC"/>
</dbReference>
<evidence type="ECO:0000256" key="5">
    <source>
        <dbReference type="ARBA" id="ARBA00023065"/>
    </source>
</evidence>
<evidence type="ECO:0000256" key="10">
    <source>
        <dbReference type="SAM" id="Phobius"/>
    </source>
</evidence>
<dbReference type="InterPro" id="IPR014743">
    <property type="entry name" value="Cl-channel_core"/>
</dbReference>
<gene>
    <name evidence="11" type="ORF">ACFPJ4_14845</name>
</gene>
<evidence type="ECO:0000256" key="6">
    <source>
        <dbReference type="ARBA" id="ARBA00023136"/>
    </source>
</evidence>
<dbReference type="Pfam" id="PF00654">
    <property type="entry name" value="Voltage_CLC"/>
    <property type="match status" value="1"/>
</dbReference>
<evidence type="ECO:0000256" key="7">
    <source>
        <dbReference type="ARBA" id="ARBA00023173"/>
    </source>
</evidence>
<evidence type="ECO:0000313" key="11">
    <source>
        <dbReference type="EMBL" id="MFC5503523.1"/>
    </source>
</evidence>
<feature type="transmembrane region" description="Helical" evidence="10">
    <location>
        <begin position="324"/>
        <end position="347"/>
    </location>
</feature>
<feature type="transmembrane region" description="Helical" evidence="10">
    <location>
        <begin position="353"/>
        <end position="380"/>
    </location>
</feature>
<comment type="caution">
    <text evidence="11">The sequence shown here is derived from an EMBL/GenBank/DDBJ whole genome shotgun (WGS) entry which is preliminary data.</text>
</comment>
<dbReference type="CDD" id="cd01033">
    <property type="entry name" value="ClC_like"/>
    <property type="match status" value="1"/>
</dbReference>
<dbReference type="Proteomes" id="UP001596039">
    <property type="component" value="Unassembled WGS sequence"/>
</dbReference>
<keyword evidence="3 10" id="KW-0812">Transmembrane</keyword>
<keyword evidence="12" id="KW-1185">Reference proteome</keyword>
<evidence type="ECO:0000256" key="4">
    <source>
        <dbReference type="ARBA" id="ARBA00022989"/>
    </source>
</evidence>
<feature type="transmembrane region" description="Helical" evidence="10">
    <location>
        <begin position="12"/>
        <end position="45"/>
    </location>
</feature>
<feature type="transmembrane region" description="Helical" evidence="10">
    <location>
        <begin position="103"/>
        <end position="123"/>
    </location>
</feature>
<proteinExistence type="predicted"/>
<evidence type="ECO:0000256" key="9">
    <source>
        <dbReference type="ARBA" id="ARBA00023303"/>
    </source>
</evidence>